<organism evidence="4 5">
    <name type="scientific">Lepraria finkii</name>
    <dbReference type="NCBI Taxonomy" id="1340010"/>
    <lineage>
        <taxon>Eukaryota</taxon>
        <taxon>Fungi</taxon>
        <taxon>Dikarya</taxon>
        <taxon>Ascomycota</taxon>
        <taxon>Pezizomycotina</taxon>
        <taxon>Lecanoromycetes</taxon>
        <taxon>OSLEUM clade</taxon>
        <taxon>Lecanoromycetidae</taxon>
        <taxon>Lecanorales</taxon>
        <taxon>Lecanorineae</taxon>
        <taxon>Stereocaulaceae</taxon>
        <taxon>Lepraria</taxon>
    </lineage>
</organism>
<dbReference type="PANTHER" id="PTHR43283:SF17">
    <property type="entry name" value="(LOVD), PUTATIVE (AFU_ORTHOLOGUE AFUA_5G00920)-RELATED"/>
    <property type="match status" value="1"/>
</dbReference>
<protein>
    <recommendedName>
        <fullName evidence="3">Beta-lactamase-related domain-containing protein</fullName>
    </recommendedName>
</protein>
<name>A0ABR4AUF2_9LECA</name>
<reference evidence="4 5" key="1">
    <citation type="submission" date="2024-09" db="EMBL/GenBank/DDBJ databases">
        <title>Rethinking Asexuality: The Enigmatic Case of Functional Sexual Genes in Lepraria (Stereocaulaceae).</title>
        <authorList>
            <person name="Doellman M."/>
            <person name="Sun Y."/>
            <person name="Barcenas-Pena A."/>
            <person name="Lumbsch H.T."/>
            <person name="Grewe F."/>
        </authorList>
    </citation>
    <scope>NUCLEOTIDE SEQUENCE [LARGE SCALE GENOMIC DNA]</scope>
    <source>
        <strain evidence="4 5">Grewe 0041</strain>
    </source>
</reference>
<dbReference type="SUPFAM" id="SSF56601">
    <property type="entry name" value="beta-lactamase/transpeptidase-like"/>
    <property type="match status" value="1"/>
</dbReference>
<dbReference type="InterPro" id="IPR050789">
    <property type="entry name" value="Diverse_Enzym_Activities"/>
</dbReference>
<dbReference type="Proteomes" id="UP001590951">
    <property type="component" value="Unassembled WGS sequence"/>
</dbReference>
<dbReference type="Pfam" id="PF00144">
    <property type="entry name" value="Beta-lactamase"/>
    <property type="match status" value="1"/>
</dbReference>
<evidence type="ECO:0000256" key="1">
    <source>
        <dbReference type="ARBA" id="ARBA00009009"/>
    </source>
</evidence>
<evidence type="ECO:0000313" key="4">
    <source>
        <dbReference type="EMBL" id="KAL2049319.1"/>
    </source>
</evidence>
<dbReference type="InterPro" id="IPR001466">
    <property type="entry name" value="Beta-lactam-related"/>
</dbReference>
<accession>A0ABR4AUF2</accession>
<gene>
    <name evidence="4" type="ORF">ABVK25_010416</name>
</gene>
<comment type="similarity">
    <text evidence="1">Belongs to the class-A beta-lactamase family.</text>
</comment>
<dbReference type="InterPro" id="IPR012338">
    <property type="entry name" value="Beta-lactam/transpept-like"/>
</dbReference>
<evidence type="ECO:0000259" key="3">
    <source>
        <dbReference type="Pfam" id="PF00144"/>
    </source>
</evidence>
<dbReference type="Gene3D" id="3.40.710.10">
    <property type="entry name" value="DD-peptidase/beta-lactamase superfamily"/>
    <property type="match status" value="1"/>
</dbReference>
<sequence>MKYRKSRGERIVQPTTVSDWSSVPLLYEPGIKWLYGTALDWAGKLVERVTCETLEEYMKKNIWKPLGITDIMFWPSERKG</sequence>
<evidence type="ECO:0000313" key="5">
    <source>
        <dbReference type="Proteomes" id="UP001590951"/>
    </source>
</evidence>
<proteinExistence type="inferred from homology"/>
<keyword evidence="5" id="KW-1185">Reference proteome</keyword>
<comment type="caution">
    <text evidence="4">The sequence shown here is derived from an EMBL/GenBank/DDBJ whole genome shotgun (WGS) entry which is preliminary data.</text>
</comment>
<feature type="domain" description="Beta-lactamase-related" evidence="3">
    <location>
        <begin position="17"/>
        <end position="78"/>
    </location>
</feature>
<evidence type="ECO:0000256" key="2">
    <source>
        <dbReference type="ARBA" id="ARBA00022801"/>
    </source>
</evidence>
<keyword evidence="2" id="KW-0378">Hydrolase</keyword>
<dbReference type="PANTHER" id="PTHR43283">
    <property type="entry name" value="BETA-LACTAMASE-RELATED"/>
    <property type="match status" value="1"/>
</dbReference>
<dbReference type="EMBL" id="JBHFEH010000066">
    <property type="protein sequence ID" value="KAL2049319.1"/>
    <property type="molecule type" value="Genomic_DNA"/>
</dbReference>